<reference evidence="2 3" key="1">
    <citation type="submission" date="2019-08" db="EMBL/GenBank/DDBJ databases">
        <title>Bioinformatics analysis of the strain L3 and L5.</title>
        <authorList>
            <person name="Li X."/>
        </authorList>
    </citation>
    <scope>NUCLEOTIDE SEQUENCE [LARGE SCALE GENOMIC DNA]</scope>
    <source>
        <strain evidence="2 3">L3</strain>
    </source>
</reference>
<dbReference type="Gene3D" id="3.40.50.1820">
    <property type="entry name" value="alpha/beta hydrolase"/>
    <property type="match status" value="1"/>
</dbReference>
<protein>
    <recommendedName>
        <fullName evidence="4">Alpha/beta hydrolase</fullName>
    </recommendedName>
</protein>
<dbReference type="InterPro" id="IPR029058">
    <property type="entry name" value="AB_hydrolase_fold"/>
</dbReference>
<gene>
    <name evidence="2" type="ORF">F0A16_09410</name>
</gene>
<evidence type="ECO:0000313" key="3">
    <source>
        <dbReference type="Proteomes" id="UP000466024"/>
    </source>
</evidence>
<dbReference type="RefSeq" id="WP_149435131.1">
    <property type="nucleotide sequence ID" value="NZ_VTPX01000004.1"/>
</dbReference>
<keyword evidence="3" id="KW-1185">Reference proteome</keyword>
<feature type="chain" id="PRO_5024971947" description="Alpha/beta hydrolase" evidence="1">
    <location>
        <begin position="20"/>
        <end position="305"/>
    </location>
</feature>
<evidence type="ECO:0000256" key="1">
    <source>
        <dbReference type="SAM" id="SignalP"/>
    </source>
</evidence>
<keyword evidence="1" id="KW-0732">Signal</keyword>
<organism evidence="2 3">
    <name type="scientific">Salinicola corii</name>
    <dbReference type="NCBI Taxonomy" id="2606937"/>
    <lineage>
        <taxon>Bacteria</taxon>
        <taxon>Pseudomonadati</taxon>
        <taxon>Pseudomonadota</taxon>
        <taxon>Gammaproteobacteria</taxon>
        <taxon>Oceanospirillales</taxon>
        <taxon>Halomonadaceae</taxon>
        <taxon>Salinicola</taxon>
    </lineage>
</organism>
<comment type="caution">
    <text evidence="2">The sequence shown here is derived from an EMBL/GenBank/DDBJ whole genome shotgun (WGS) entry which is preliminary data.</text>
</comment>
<evidence type="ECO:0008006" key="4">
    <source>
        <dbReference type="Google" id="ProtNLM"/>
    </source>
</evidence>
<dbReference type="Proteomes" id="UP000466024">
    <property type="component" value="Unassembled WGS sequence"/>
</dbReference>
<name>A0A640WEY1_9GAMM</name>
<feature type="signal peptide" evidence="1">
    <location>
        <begin position="1"/>
        <end position="19"/>
    </location>
</feature>
<accession>A0A640WEY1</accession>
<dbReference type="SUPFAM" id="SSF53474">
    <property type="entry name" value="alpha/beta-Hydrolases"/>
    <property type="match status" value="1"/>
</dbReference>
<dbReference type="AlphaFoldDB" id="A0A640WEY1"/>
<proteinExistence type="predicted"/>
<evidence type="ECO:0000313" key="2">
    <source>
        <dbReference type="EMBL" id="KAA0018711.1"/>
    </source>
</evidence>
<dbReference type="EMBL" id="VTPX01000004">
    <property type="protein sequence ID" value="KAA0018711.1"/>
    <property type="molecule type" value="Genomic_DNA"/>
</dbReference>
<sequence>MRVLFALILLGLPWSLAHAASDRSLAEGAGQYTFQDPDTQSDVIVYYYKPSGYTPNTPVVFVLHGLRRNAKEYRDSWMKYAERNGLMVLSPRFSRDPYPGANGYNLGNVFNAKTHRERIGRAKPDELNPQPMWAFTLIERLFTDFDANRDSNNNPTYFLYGHGAGAQFAHRFAMFMPDSRAQEIIVGAAGWYTMPDKHVEWPYGTGGVPIVDDAALKSFFAQPVLLVAGGADTATIQTVMRKTPEAMAQGGNRVERTRNYFDFARERARALGAPFDWELWVLPGVTHSPSLMVPFAASYIAALAR</sequence>